<evidence type="ECO:0000256" key="3">
    <source>
        <dbReference type="ARBA" id="ARBA00023125"/>
    </source>
</evidence>
<accession>A0A9P0HLX0</accession>
<feature type="compositionally biased region" description="Gly residues" evidence="7">
    <location>
        <begin position="296"/>
        <end position="308"/>
    </location>
</feature>
<dbReference type="AlphaFoldDB" id="A0A9P0HLX0"/>
<feature type="domain" description="HTH psq-type" evidence="8">
    <location>
        <begin position="122"/>
        <end position="174"/>
    </location>
</feature>
<comment type="subcellular location">
    <subcellularLocation>
        <location evidence="1 6">Nucleus</location>
    </subcellularLocation>
</comment>
<keyword evidence="10" id="KW-1185">Reference proteome</keyword>
<evidence type="ECO:0000256" key="4">
    <source>
        <dbReference type="ARBA" id="ARBA00023163"/>
    </source>
</evidence>
<keyword evidence="3 6" id="KW-0238">DNA-binding</keyword>
<dbReference type="EMBL" id="OV725082">
    <property type="protein sequence ID" value="CAH1404504.1"/>
    <property type="molecule type" value="Genomic_DNA"/>
</dbReference>
<evidence type="ECO:0000313" key="9">
    <source>
        <dbReference type="EMBL" id="CAH1404504.1"/>
    </source>
</evidence>
<reference evidence="9" key="1">
    <citation type="submission" date="2022-01" db="EMBL/GenBank/DDBJ databases">
        <authorList>
            <person name="King R."/>
        </authorList>
    </citation>
    <scope>NUCLEOTIDE SEQUENCE</scope>
</reference>
<evidence type="ECO:0000259" key="8">
    <source>
        <dbReference type="PROSITE" id="PS50960"/>
    </source>
</evidence>
<feature type="compositionally biased region" description="Acidic residues" evidence="7">
    <location>
        <begin position="184"/>
        <end position="201"/>
    </location>
</feature>
<dbReference type="Gene3D" id="1.10.10.60">
    <property type="entry name" value="Homeodomain-like"/>
    <property type="match status" value="2"/>
</dbReference>
<name>A0A9P0HLX0_NEZVI</name>
<evidence type="ECO:0000256" key="5">
    <source>
        <dbReference type="ARBA" id="ARBA00023242"/>
    </source>
</evidence>
<dbReference type="InterPro" id="IPR007889">
    <property type="entry name" value="HTH_Psq"/>
</dbReference>
<evidence type="ECO:0000256" key="2">
    <source>
        <dbReference type="ARBA" id="ARBA00023015"/>
    </source>
</evidence>
<feature type="DNA-binding region" description="H-T-H motif" evidence="6">
    <location>
        <begin position="338"/>
        <end position="358"/>
    </location>
</feature>
<dbReference type="Proteomes" id="UP001152798">
    <property type="component" value="Chromosome 6"/>
</dbReference>
<dbReference type="PANTHER" id="PTHR21545:SF13">
    <property type="entry name" value="ECDYSONE-INDUCED PROTEIN 93F, ISOFORM C"/>
    <property type="match status" value="1"/>
</dbReference>
<evidence type="ECO:0000256" key="6">
    <source>
        <dbReference type="PROSITE-ProRule" id="PRU00320"/>
    </source>
</evidence>
<feature type="region of interest" description="Disordered" evidence="7">
    <location>
        <begin position="72"/>
        <end position="115"/>
    </location>
</feature>
<keyword evidence="4" id="KW-0804">Transcription</keyword>
<dbReference type="PANTHER" id="PTHR21545">
    <property type="entry name" value="TRANSCRIPTION FACTOR MLR1/2"/>
    <property type="match status" value="1"/>
</dbReference>
<sequence>MADTDEERRRSAKRQLNKWAKIMCQIVGLERVAEELMGRRTWMSYQDVMVGQETKNSEPLCATASRQPPLIATTREGSRSPMAGGWYMRPSSPEPQPLDLSAKPPKPPLSPNKAIFKAKPRPTAVGTRRSYTEDELQAALRDIQSGKLGTRRAAVIYGIPRSTLRNKVYKISQGPRDIAGIEERAEDEEDEDDNSGAEEERETEKVLMRPLLSVEDVIRLTSEVRSWPCLQQLLGGASTSSEEPLRVPVYKTPKNGEEPVPVPKDQPLDFRREVRNHNNNNSINNNNHLEEKKHSPGGGNKQQSGGKGTRPKRGKYRNYDRDSLVEAVRAVQRGEMSVHRAGSYYGVPHSTLEYKVKERHLMRPRKREPKPQPEEKRKEEEKRVIAPPPPRPPQVTPPLSNGLKMQLFDPSMAYRGPFPPYWQPPFPPILEFGRPDLFAQQLSTTAPLTKTTREIAESLLESENGSFLDGIIRSSLDTGLPGQQEPGKVLMEQLSRPEASKPPAASPPPAPREPSPNNNC</sequence>
<feature type="compositionally biased region" description="Pro residues" evidence="7">
    <location>
        <begin position="386"/>
        <end position="396"/>
    </location>
</feature>
<evidence type="ECO:0000313" key="10">
    <source>
        <dbReference type="Proteomes" id="UP001152798"/>
    </source>
</evidence>
<dbReference type="InterPro" id="IPR009057">
    <property type="entry name" value="Homeodomain-like_sf"/>
</dbReference>
<feature type="compositionally biased region" description="Basic and acidic residues" evidence="7">
    <location>
        <begin position="369"/>
        <end position="384"/>
    </location>
</feature>
<dbReference type="GO" id="GO:0006357">
    <property type="term" value="P:regulation of transcription by RNA polymerase II"/>
    <property type="evidence" value="ECO:0007669"/>
    <property type="project" value="TreeGrafter"/>
</dbReference>
<proteinExistence type="predicted"/>
<feature type="region of interest" description="Disordered" evidence="7">
    <location>
        <begin position="472"/>
        <end position="520"/>
    </location>
</feature>
<dbReference type="Pfam" id="PF05225">
    <property type="entry name" value="HTH_psq"/>
    <property type="match status" value="2"/>
</dbReference>
<dbReference type="FunFam" id="1.10.10.60:FF:000019">
    <property type="entry name" value="Ligand-dependent corepressor isoform 1"/>
    <property type="match status" value="1"/>
</dbReference>
<dbReference type="GO" id="GO:0005634">
    <property type="term" value="C:nucleus"/>
    <property type="evidence" value="ECO:0007669"/>
    <property type="project" value="UniProtKB-SubCell"/>
</dbReference>
<feature type="DNA-binding region" description="H-T-H motif" evidence="6">
    <location>
        <begin position="150"/>
        <end position="170"/>
    </location>
</feature>
<feature type="region of interest" description="Disordered" evidence="7">
    <location>
        <begin position="178"/>
        <end position="205"/>
    </location>
</feature>
<feature type="region of interest" description="Disordered" evidence="7">
    <location>
        <begin position="355"/>
        <end position="404"/>
    </location>
</feature>
<dbReference type="SUPFAM" id="SSF46689">
    <property type="entry name" value="Homeodomain-like"/>
    <property type="match status" value="2"/>
</dbReference>
<keyword evidence="2" id="KW-0805">Transcription regulation</keyword>
<dbReference type="OrthoDB" id="10028342at2759"/>
<feature type="compositionally biased region" description="Basic and acidic residues" evidence="7">
    <location>
        <begin position="266"/>
        <end position="276"/>
    </location>
</feature>
<feature type="compositionally biased region" description="Pro residues" evidence="7">
    <location>
        <begin position="504"/>
        <end position="514"/>
    </location>
</feature>
<dbReference type="GO" id="GO:0003677">
    <property type="term" value="F:DNA binding"/>
    <property type="evidence" value="ECO:0007669"/>
    <property type="project" value="UniProtKB-UniRule"/>
</dbReference>
<organism evidence="9 10">
    <name type="scientific">Nezara viridula</name>
    <name type="common">Southern green stink bug</name>
    <name type="synonym">Cimex viridulus</name>
    <dbReference type="NCBI Taxonomy" id="85310"/>
    <lineage>
        <taxon>Eukaryota</taxon>
        <taxon>Metazoa</taxon>
        <taxon>Ecdysozoa</taxon>
        <taxon>Arthropoda</taxon>
        <taxon>Hexapoda</taxon>
        <taxon>Insecta</taxon>
        <taxon>Pterygota</taxon>
        <taxon>Neoptera</taxon>
        <taxon>Paraneoptera</taxon>
        <taxon>Hemiptera</taxon>
        <taxon>Heteroptera</taxon>
        <taxon>Panheteroptera</taxon>
        <taxon>Pentatomomorpha</taxon>
        <taxon>Pentatomoidea</taxon>
        <taxon>Pentatomidae</taxon>
        <taxon>Pentatominae</taxon>
        <taxon>Nezara</taxon>
    </lineage>
</organism>
<feature type="domain" description="HTH psq-type" evidence="8">
    <location>
        <begin position="310"/>
        <end position="362"/>
    </location>
</feature>
<dbReference type="PROSITE" id="PS50960">
    <property type="entry name" value="HTH_PSQ"/>
    <property type="match status" value="2"/>
</dbReference>
<feature type="region of interest" description="Disordered" evidence="7">
    <location>
        <begin position="236"/>
        <end position="321"/>
    </location>
</feature>
<evidence type="ECO:0000256" key="1">
    <source>
        <dbReference type="ARBA" id="ARBA00004123"/>
    </source>
</evidence>
<keyword evidence="5 6" id="KW-0539">Nucleus</keyword>
<protein>
    <recommendedName>
        <fullName evidence="8">HTH psq-type domain-containing protein</fullName>
    </recommendedName>
</protein>
<evidence type="ECO:0000256" key="7">
    <source>
        <dbReference type="SAM" id="MobiDB-lite"/>
    </source>
</evidence>
<gene>
    <name evidence="9" type="ORF">NEZAVI_LOCUS12905</name>
</gene>
<feature type="compositionally biased region" description="Low complexity" evidence="7">
    <location>
        <begin position="277"/>
        <end position="287"/>
    </location>
</feature>